<dbReference type="PROSITE" id="PS00942">
    <property type="entry name" value="GLPT"/>
    <property type="match status" value="1"/>
</dbReference>
<evidence type="ECO:0000256" key="2">
    <source>
        <dbReference type="ARBA" id="ARBA00009598"/>
    </source>
</evidence>
<comment type="similarity">
    <text evidence="2">Belongs to the major facilitator superfamily. Organophosphate:Pi antiporter (OPA) (TC 2.A.1.4) family.</text>
</comment>
<accession>A0A1H0Q675</accession>
<keyword evidence="4 7" id="KW-0812">Transmembrane</keyword>
<feature type="transmembrane region" description="Helical" evidence="7">
    <location>
        <begin position="298"/>
        <end position="318"/>
    </location>
</feature>
<dbReference type="AlphaFoldDB" id="A0A1H0Q675"/>
<dbReference type="Proteomes" id="UP000198597">
    <property type="component" value="Unassembled WGS sequence"/>
</dbReference>
<dbReference type="STRING" id="94869.SAMN04488529_102231"/>
<feature type="transmembrane region" description="Helical" evidence="7">
    <location>
        <begin position="68"/>
        <end position="87"/>
    </location>
</feature>
<evidence type="ECO:0000313" key="12">
    <source>
        <dbReference type="Proteomes" id="UP000585258"/>
    </source>
</evidence>
<feature type="transmembrane region" description="Helical" evidence="7">
    <location>
        <begin position="327"/>
        <end position="347"/>
    </location>
</feature>
<evidence type="ECO:0000256" key="1">
    <source>
        <dbReference type="ARBA" id="ARBA00004651"/>
    </source>
</evidence>
<evidence type="ECO:0000256" key="3">
    <source>
        <dbReference type="ARBA" id="ARBA00022448"/>
    </source>
</evidence>
<evidence type="ECO:0000313" key="10">
    <source>
        <dbReference type="EMBL" id="SDP12892.1"/>
    </source>
</evidence>
<feature type="transmembrane region" description="Helical" evidence="7">
    <location>
        <begin position="99"/>
        <end position="119"/>
    </location>
</feature>
<feature type="transmembrane region" description="Helical" evidence="7">
    <location>
        <begin position="431"/>
        <end position="452"/>
    </location>
</feature>
<feature type="transmembrane region" description="Helical" evidence="7">
    <location>
        <begin position="197"/>
        <end position="215"/>
    </location>
</feature>
<dbReference type="PIRSF" id="PIRSF002808">
    <property type="entry name" value="Hexose_phosphate_transp"/>
    <property type="match status" value="1"/>
</dbReference>
<protein>
    <submittedName>
        <fullName evidence="9">Hexose-6-phosphate:phosphate antiporter</fullName>
    </submittedName>
    <submittedName>
        <fullName evidence="10">MFS transporter, OPA family, hexose phosphate transport protein UhpT</fullName>
    </submittedName>
</protein>
<dbReference type="InterPro" id="IPR011701">
    <property type="entry name" value="MFS"/>
</dbReference>
<dbReference type="InterPro" id="IPR021159">
    <property type="entry name" value="Sugar-P_transporter_CS"/>
</dbReference>
<dbReference type="EMBL" id="FNJM01000002">
    <property type="protein sequence ID" value="SDP12892.1"/>
    <property type="molecule type" value="Genomic_DNA"/>
</dbReference>
<keyword evidence="6 7" id="KW-0472">Membrane</keyword>
<evidence type="ECO:0000256" key="6">
    <source>
        <dbReference type="ARBA" id="ARBA00023136"/>
    </source>
</evidence>
<organism evidence="10 11">
    <name type="scientific">Clostridium gasigenes</name>
    <dbReference type="NCBI Taxonomy" id="94869"/>
    <lineage>
        <taxon>Bacteria</taxon>
        <taxon>Bacillati</taxon>
        <taxon>Bacillota</taxon>
        <taxon>Clostridia</taxon>
        <taxon>Eubacteriales</taxon>
        <taxon>Clostridiaceae</taxon>
        <taxon>Clostridium</taxon>
    </lineage>
</organism>
<dbReference type="Proteomes" id="UP000585258">
    <property type="component" value="Unassembled WGS sequence"/>
</dbReference>
<feature type="transmembrane region" description="Helical" evidence="7">
    <location>
        <begin position="353"/>
        <end position="378"/>
    </location>
</feature>
<dbReference type="RefSeq" id="WP_089966996.1">
    <property type="nucleotide sequence ID" value="NZ_FNJM01000002.1"/>
</dbReference>
<gene>
    <name evidence="9" type="primary">uhpT</name>
    <name evidence="9" type="ORF">H7E68_00870</name>
    <name evidence="10" type="ORF">SAMN04488529_102231</name>
</gene>
<reference evidence="9 12" key="2">
    <citation type="submission" date="2020-08" db="EMBL/GenBank/DDBJ databases">
        <title>Clostridia isolated from Swiss meat.</title>
        <authorList>
            <person name="Wambui J."/>
            <person name="Stevens M.J.A."/>
            <person name="Stephan R."/>
        </authorList>
    </citation>
    <scope>NUCLEOTIDE SEQUENCE [LARGE SCALE GENOMIC DNA]</scope>
    <source>
        <strain evidence="9 12">CM001</strain>
    </source>
</reference>
<dbReference type="GO" id="GO:0061513">
    <property type="term" value="F:glucose 6-phosphate:phosphate antiporter activity"/>
    <property type="evidence" value="ECO:0007669"/>
    <property type="project" value="TreeGrafter"/>
</dbReference>
<feature type="domain" description="Major facilitator superfamily (MFS) profile" evidence="8">
    <location>
        <begin position="29"/>
        <end position="454"/>
    </location>
</feature>
<dbReference type="InterPro" id="IPR020846">
    <property type="entry name" value="MFS_dom"/>
</dbReference>
<feature type="transmembrane region" description="Helical" evidence="7">
    <location>
        <begin position="125"/>
        <end position="142"/>
    </location>
</feature>
<proteinExistence type="inferred from homology"/>
<feature type="transmembrane region" description="Helical" evidence="7">
    <location>
        <begin position="30"/>
        <end position="48"/>
    </location>
</feature>
<evidence type="ECO:0000313" key="9">
    <source>
        <dbReference type="EMBL" id="MBB6713282.1"/>
    </source>
</evidence>
<keyword evidence="11" id="KW-1185">Reference proteome</keyword>
<feature type="transmembrane region" description="Helical" evidence="7">
    <location>
        <begin position="260"/>
        <end position="278"/>
    </location>
</feature>
<comment type="subcellular location">
    <subcellularLocation>
        <location evidence="1">Cell membrane</location>
        <topology evidence="1">Multi-pass membrane protein</topology>
    </subcellularLocation>
</comment>
<keyword evidence="5 7" id="KW-1133">Transmembrane helix</keyword>
<dbReference type="GO" id="GO:0035435">
    <property type="term" value="P:phosphate ion transmembrane transport"/>
    <property type="evidence" value="ECO:0007669"/>
    <property type="project" value="TreeGrafter"/>
</dbReference>
<dbReference type="InterPro" id="IPR000849">
    <property type="entry name" value="Sugar_P_transporter"/>
</dbReference>
<keyword evidence="3" id="KW-0813">Transport</keyword>
<feature type="transmembrane region" description="Helical" evidence="7">
    <location>
        <begin position="390"/>
        <end position="411"/>
    </location>
</feature>
<dbReference type="Pfam" id="PF07690">
    <property type="entry name" value="MFS_1"/>
    <property type="match status" value="1"/>
</dbReference>
<dbReference type="Gene3D" id="1.20.1250.20">
    <property type="entry name" value="MFS general substrate transporter like domains"/>
    <property type="match status" value="2"/>
</dbReference>
<evidence type="ECO:0000256" key="5">
    <source>
        <dbReference type="ARBA" id="ARBA00022989"/>
    </source>
</evidence>
<dbReference type="PANTHER" id="PTHR43826">
    <property type="entry name" value="GLUCOSE-6-PHOSPHATE EXCHANGER SLC37A4"/>
    <property type="match status" value="1"/>
</dbReference>
<evidence type="ECO:0000259" key="8">
    <source>
        <dbReference type="PROSITE" id="PS50850"/>
    </source>
</evidence>
<dbReference type="EMBL" id="JACKWY010000001">
    <property type="protein sequence ID" value="MBB6713282.1"/>
    <property type="molecule type" value="Genomic_DNA"/>
</dbReference>
<dbReference type="PANTHER" id="PTHR43826:SF9">
    <property type="entry name" value="PROTEIN, PUTATIVE-RELATED"/>
    <property type="match status" value="1"/>
</dbReference>
<dbReference type="InterPro" id="IPR051337">
    <property type="entry name" value="OPA_Antiporter"/>
</dbReference>
<evidence type="ECO:0000313" key="11">
    <source>
        <dbReference type="Proteomes" id="UP000198597"/>
    </source>
</evidence>
<evidence type="ECO:0000256" key="4">
    <source>
        <dbReference type="ARBA" id="ARBA00022692"/>
    </source>
</evidence>
<dbReference type="NCBIfam" id="NF007107">
    <property type="entry name" value="PRK09556.1"/>
    <property type="match status" value="1"/>
</dbReference>
<reference evidence="10 11" key="1">
    <citation type="submission" date="2016-10" db="EMBL/GenBank/DDBJ databases">
        <authorList>
            <person name="de Groot N.N."/>
        </authorList>
    </citation>
    <scope>NUCLEOTIDE SEQUENCE [LARGE SCALE GENOMIC DNA]</scope>
    <source>
        <strain evidence="10 11">DSM 12272</strain>
    </source>
</reference>
<name>A0A1H0Q675_9CLOT</name>
<dbReference type="GO" id="GO:0005886">
    <property type="term" value="C:plasma membrane"/>
    <property type="evidence" value="ECO:0007669"/>
    <property type="project" value="UniProtKB-SubCell"/>
</dbReference>
<dbReference type="OrthoDB" id="9766638at2"/>
<dbReference type="PROSITE" id="PS50850">
    <property type="entry name" value="MFS"/>
    <property type="match status" value="1"/>
</dbReference>
<dbReference type="InterPro" id="IPR036259">
    <property type="entry name" value="MFS_trans_sf"/>
</dbReference>
<sequence>MNKIVNFFSINKKGVSVSIEEQRKLWFKEFLKAFFVLIAVYASMYLIRNNLKAGQPLLKQELGFTTSELGYIGFGFSITYAIGKTLLGYFIDGKNAKRIMSILLVMSATMVFVIGILLLSGRKPTGAILILWGLSGFFQAPGGPSSYSTITRWTPSKKRGRYLGIWNMSHNIGGGLAGMLALWGANTFFHGKVAGMFIVPAIVAAIVGIAVLFIGKDEPEELGWNSAEEIFDEVIVETNPELETMTKFEIFRKYVLRNPWIWVLCVSNVFVYIVRIGIDNWAPLYVTEQLHFAMGDAVNTIFYFEMGALVGSFTWGFISDLLNGRRAIVAVFCLILTSFAVLGYRYATSVTMVNVSLFILGVLIFGPQLLIGISLVGFAPKRSIAVANGLSGTFGYLFGDSTAKVILAKIADPKSSGVNIAGINLHGWNDVFIVFYVALFMGVILLSFVAYAEEMKIRAAKKKEGKCECEVLAA</sequence>
<dbReference type="SUPFAM" id="SSF103473">
    <property type="entry name" value="MFS general substrate transporter"/>
    <property type="match status" value="1"/>
</dbReference>
<evidence type="ECO:0000256" key="7">
    <source>
        <dbReference type="SAM" id="Phobius"/>
    </source>
</evidence>
<feature type="transmembrane region" description="Helical" evidence="7">
    <location>
        <begin position="163"/>
        <end position="185"/>
    </location>
</feature>